<evidence type="ECO:0000313" key="2">
    <source>
        <dbReference type="EMBL" id="GGX48096.1"/>
    </source>
</evidence>
<organism evidence="2 3">
    <name type="scientific">Saccharospirillum salsuginis</name>
    <dbReference type="NCBI Taxonomy" id="418750"/>
    <lineage>
        <taxon>Bacteria</taxon>
        <taxon>Pseudomonadati</taxon>
        <taxon>Pseudomonadota</taxon>
        <taxon>Gammaproteobacteria</taxon>
        <taxon>Oceanospirillales</taxon>
        <taxon>Saccharospirillaceae</taxon>
        <taxon>Saccharospirillum</taxon>
    </lineage>
</organism>
<dbReference type="RefSeq" id="WP_189607773.1">
    <property type="nucleotide sequence ID" value="NZ_BMXR01000003.1"/>
</dbReference>
<proteinExistence type="predicted"/>
<name>A0A918N6V7_9GAMM</name>
<dbReference type="Pfam" id="PF13450">
    <property type="entry name" value="NAD_binding_8"/>
    <property type="match status" value="1"/>
</dbReference>
<feature type="domain" description="Amine oxidase" evidence="1">
    <location>
        <begin position="108"/>
        <end position="323"/>
    </location>
</feature>
<dbReference type="AlphaFoldDB" id="A0A918N6V7"/>
<reference evidence="2" key="1">
    <citation type="journal article" date="2014" name="Int. J. Syst. Evol. Microbiol.">
        <title>Complete genome sequence of Corynebacterium casei LMG S-19264T (=DSM 44701T), isolated from a smear-ripened cheese.</title>
        <authorList>
            <consortium name="US DOE Joint Genome Institute (JGI-PGF)"/>
            <person name="Walter F."/>
            <person name="Albersmeier A."/>
            <person name="Kalinowski J."/>
            <person name="Ruckert C."/>
        </authorList>
    </citation>
    <scope>NUCLEOTIDE SEQUENCE</scope>
    <source>
        <strain evidence="2">KCTC 22169</strain>
    </source>
</reference>
<dbReference type="SUPFAM" id="SSF51905">
    <property type="entry name" value="FAD/NAD(P)-binding domain"/>
    <property type="match status" value="1"/>
</dbReference>
<sequence>MAVFAIVGAGLSGMTLARELTAAGHHCQVFEKSRGRGGRLATRRREGWQADHGAQFFTVRDNAFQKVVDDWEANGWVQPWAIEPLVYDRDGFHPAEETSIRYVGTPSMNAMVLGMSEGIDLFLQTRVDRLERVDHQWRLWDDAGEHYGQFDAVFLTAPLAQSLALLPSGSRAEVPLRGATMLPTWSMALAFEDDTGIESDGYFVQEGVINWAARDSSKPGREPSPEVWVMHFSPTWTGNHLDAPDSLLQQQCLTLLRKLAPRDLPELAGSFKHRWLYARSGPARIEIPQWDERLRIGLAGDWILGDRLEDAWQSAVNLAHEVIEVWQ</sequence>
<dbReference type="Pfam" id="PF01593">
    <property type="entry name" value="Amino_oxidase"/>
    <property type="match status" value="1"/>
</dbReference>
<evidence type="ECO:0000313" key="3">
    <source>
        <dbReference type="Proteomes" id="UP000626148"/>
    </source>
</evidence>
<dbReference type="Gene3D" id="3.50.50.60">
    <property type="entry name" value="FAD/NAD(P)-binding domain"/>
    <property type="match status" value="1"/>
</dbReference>
<reference evidence="2" key="2">
    <citation type="submission" date="2020-09" db="EMBL/GenBank/DDBJ databases">
        <authorList>
            <person name="Sun Q."/>
            <person name="Kim S."/>
        </authorList>
    </citation>
    <scope>NUCLEOTIDE SEQUENCE</scope>
    <source>
        <strain evidence="2">KCTC 22169</strain>
    </source>
</reference>
<gene>
    <name evidence="2" type="ORF">GCM10007392_13730</name>
</gene>
<dbReference type="InterPro" id="IPR002937">
    <property type="entry name" value="Amino_oxidase"/>
</dbReference>
<dbReference type="GO" id="GO:0016491">
    <property type="term" value="F:oxidoreductase activity"/>
    <property type="evidence" value="ECO:0007669"/>
    <property type="project" value="InterPro"/>
</dbReference>
<dbReference type="InterPro" id="IPR036188">
    <property type="entry name" value="FAD/NAD-bd_sf"/>
</dbReference>
<accession>A0A918N6V7</accession>
<protein>
    <submittedName>
        <fullName evidence="2">FAD-dependent oxidoreductase</fullName>
    </submittedName>
</protein>
<dbReference type="PANTHER" id="PTHR16128">
    <property type="entry name" value="FAD/NAD(P)-BINDING OXIDOREDUCTASE FAMILY PROTEIN"/>
    <property type="match status" value="1"/>
</dbReference>
<dbReference type="PANTHER" id="PTHR16128:SF5">
    <property type="entry name" value="FAD_NAD(P)-BINDING OXIDOREDUCTASE FAMILY PROTEIN"/>
    <property type="match status" value="1"/>
</dbReference>
<dbReference type="Proteomes" id="UP000626148">
    <property type="component" value="Unassembled WGS sequence"/>
</dbReference>
<comment type="caution">
    <text evidence="2">The sequence shown here is derived from an EMBL/GenBank/DDBJ whole genome shotgun (WGS) entry which is preliminary data.</text>
</comment>
<keyword evidence="3" id="KW-1185">Reference proteome</keyword>
<dbReference type="Gene3D" id="3.90.660.10">
    <property type="match status" value="1"/>
</dbReference>
<dbReference type="EMBL" id="BMXR01000003">
    <property type="protein sequence ID" value="GGX48096.1"/>
    <property type="molecule type" value="Genomic_DNA"/>
</dbReference>
<evidence type="ECO:0000259" key="1">
    <source>
        <dbReference type="Pfam" id="PF01593"/>
    </source>
</evidence>